<accession>Q07SY1</accession>
<dbReference type="InterPro" id="IPR052723">
    <property type="entry name" value="Acyl-CoA_thioesterase_PaaI"/>
</dbReference>
<dbReference type="NCBIfam" id="TIGR00369">
    <property type="entry name" value="unchar_dom_1"/>
    <property type="match status" value="1"/>
</dbReference>
<keyword evidence="2" id="KW-0378">Hydrolase</keyword>
<dbReference type="SUPFAM" id="SSF54637">
    <property type="entry name" value="Thioesterase/thiol ester dehydrase-isomerase"/>
    <property type="match status" value="1"/>
</dbReference>
<dbReference type="HOGENOM" id="CLU_089876_11_0_5"/>
<sequence>MDAVTMPHRLDPQALAQACADAMQPDDHASRKLGIALQRVAPGEAVLTMTVRDDMTNGHGICHGGFIFTLADSAFAYACNTYGQRTVAQQCAVTFLKPVATGAALTAHAVERAKAGRGGIYDVTVRDGNNVVVAEFRGHSRTVAGDILASDASEKLGKKH</sequence>
<dbReference type="STRING" id="316055.RPE_0997"/>
<organism evidence="4">
    <name type="scientific">Rhodopseudomonas palustris (strain BisA53)</name>
    <dbReference type="NCBI Taxonomy" id="316055"/>
    <lineage>
        <taxon>Bacteria</taxon>
        <taxon>Pseudomonadati</taxon>
        <taxon>Pseudomonadota</taxon>
        <taxon>Alphaproteobacteria</taxon>
        <taxon>Hyphomicrobiales</taxon>
        <taxon>Nitrobacteraceae</taxon>
        <taxon>Rhodopseudomonas</taxon>
    </lineage>
</organism>
<dbReference type="CDD" id="cd03443">
    <property type="entry name" value="PaaI_thioesterase"/>
    <property type="match status" value="1"/>
</dbReference>
<gene>
    <name evidence="4" type="ordered locus">RPE_0997</name>
</gene>
<proteinExistence type="inferred from homology"/>
<dbReference type="InterPro" id="IPR029069">
    <property type="entry name" value="HotDog_dom_sf"/>
</dbReference>
<feature type="domain" description="Thioesterase" evidence="3">
    <location>
        <begin position="59"/>
        <end position="133"/>
    </location>
</feature>
<protein>
    <submittedName>
        <fullName evidence="4">Phenylacetic acid degradation protein PaaD</fullName>
    </submittedName>
</protein>
<comment type="similarity">
    <text evidence="1">Belongs to the thioesterase PaaI family.</text>
</comment>
<dbReference type="PANTHER" id="PTHR42856:SF1">
    <property type="entry name" value="ACYL-COENZYME A THIOESTERASE PAAI"/>
    <property type="match status" value="1"/>
</dbReference>
<dbReference type="InterPro" id="IPR011973">
    <property type="entry name" value="PaaD"/>
</dbReference>
<dbReference type="InterPro" id="IPR003736">
    <property type="entry name" value="PAAI_dom"/>
</dbReference>
<dbReference type="KEGG" id="rpe:RPE_0997"/>
<dbReference type="Gene3D" id="3.10.129.10">
    <property type="entry name" value="Hotdog Thioesterase"/>
    <property type="match status" value="1"/>
</dbReference>
<dbReference type="GO" id="GO:0016289">
    <property type="term" value="F:acyl-CoA hydrolase activity"/>
    <property type="evidence" value="ECO:0007669"/>
    <property type="project" value="UniProtKB-ARBA"/>
</dbReference>
<dbReference type="OrthoDB" id="32575at2"/>
<name>Q07SY1_RHOP5</name>
<evidence type="ECO:0000256" key="2">
    <source>
        <dbReference type="ARBA" id="ARBA00022801"/>
    </source>
</evidence>
<dbReference type="Pfam" id="PF03061">
    <property type="entry name" value="4HBT"/>
    <property type="match status" value="1"/>
</dbReference>
<dbReference type="AlphaFoldDB" id="Q07SY1"/>
<dbReference type="PANTHER" id="PTHR42856">
    <property type="entry name" value="ACYL-COENZYME A THIOESTERASE PAAI"/>
    <property type="match status" value="1"/>
</dbReference>
<dbReference type="InterPro" id="IPR006683">
    <property type="entry name" value="Thioestr_dom"/>
</dbReference>
<evidence type="ECO:0000256" key="1">
    <source>
        <dbReference type="ARBA" id="ARBA00008324"/>
    </source>
</evidence>
<dbReference type="EMBL" id="CP000463">
    <property type="protein sequence ID" value="ABJ04953.1"/>
    <property type="molecule type" value="Genomic_DNA"/>
</dbReference>
<reference evidence="4" key="1">
    <citation type="submission" date="2006-09" db="EMBL/GenBank/DDBJ databases">
        <title>Complete sequence of Rhodopseudomonas palustris BisA53.</title>
        <authorList>
            <consortium name="US DOE Joint Genome Institute"/>
            <person name="Copeland A."/>
            <person name="Lucas S."/>
            <person name="Lapidus A."/>
            <person name="Barry K."/>
            <person name="Detter J.C."/>
            <person name="Glavina del Rio T."/>
            <person name="Hammon N."/>
            <person name="Israni S."/>
            <person name="Dalin E."/>
            <person name="Tice H."/>
            <person name="Pitluck S."/>
            <person name="Chain P."/>
            <person name="Malfatti S."/>
            <person name="Shin M."/>
            <person name="Vergez L."/>
            <person name="Schmutz J."/>
            <person name="Larimer F."/>
            <person name="Land M."/>
            <person name="Hauser L."/>
            <person name="Pelletier D.A."/>
            <person name="Kyrpides N."/>
            <person name="Kim E."/>
            <person name="Harwood C.S."/>
            <person name="Oda Y."/>
            <person name="Richardson P."/>
        </authorList>
    </citation>
    <scope>NUCLEOTIDE SEQUENCE [LARGE SCALE GENOMIC DNA]</scope>
    <source>
        <strain evidence="4">BisA53</strain>
    </source>
</reference>
<dbReference type="eggNOG" id="COG2050">
    <property type="taxonomic scope" value="Bacteria"/>
</dbReference>
<evidence type="ECO:0000259" key="3">
    <source>
        <dbReference type="Pfam" id="PF03061"/>
    </source>
</evidence>
<evidence type="ECO:0000313" key="4">
    <source>
        <dbReference type="EMBL" id="ABJ04953.1"/>
    </source>
</evidence>
<dbReference type="NCBIfam" id="TIGR02286">
    <property type="entry name" value="PaaD"/>
    <property type="match status" value="1"/>
</dbReference>
<dbReference type="FunFam" id="3.10.129.10:FF:000022">
    <property type="entry name" value="Phenylacetic acid degradation protein"/>
    <property type="match status" value="1"/>
</dbReference>